<sequence length="208" mass="23656">QGKKQEVEDHRRNVKFSKNKTSVTACNDSLNAKTLNLNLVYATCAKCVLNEKHDMCVLKSVNDVNFRTKMPIVVPVSTREPKRTIKQSVGKPLRNTDVSESTNQKPRNTAKKLYERISKACSWWYPKFTPPGYNWKPKSKIGNVNPNVSMPLGNVSRTANILEPMTSRRSTMSNTPLSSNSFVARRDYPIHHRLWVLKAHDENSQASN</sequence>
<reference evidence="2" key="1">
    <citation type="journal article" date="2019" name="Sci. Rep.">
        <title>Draft genome of Tanacetum cinerariifolium, the natural source of mosquito coil.</title>
        <authorList>
            <person name="Yamashiro T."/>
            <person name="Shiraishi A."/>
            <person name="Satake H."/>
            <person name="Nakayama K."/>
        </authorList>
    </citation>
    <scope>NUCLEOTIDE SEQUENCE</scope>
</reference>
<gene>
    <name evidence="2" type="ORF">Tci_845487</name>
</gene>
<organism evidence="2">
    <name type="scientific">Tanacetum cinerariifolium</name>
    <name type="common">Dalmatian daisy</name>
    <name type="synonym">Chrysanthemum cinerariifolium</name>
    <dbReference type="NCBI Taxonomy" id="118510"/>
    <lineage>
        <taxon>Eukaryota</taxon>
        <taxon>Viridiplantae</taxon>
        <taxon>Streptophyta</taxon>
        <taxon>Embryophyta</taxon>
        <taxon>Tracheophyta</taxon>
        <taxon>Spermatophyta</taxon>
        <taxon>Magnoliopsida</taxon>
        <taxon>eudicotyledons</taxon>
        <taxon>Gunneridae</taxon>
        <taxon>Pentapetalae</taxon>
        <taxon>asterids</taxon>
        <taxon>campanulids</taxon>
        <taxon>Asterales</taxon>
        <taxon>Asteraceae</taxon>
        <taxon>Asteroideae</taxon>
        <taxon>Anthemideae</taxon>
        <taxon>Anthemidinae</taxon>
        <taxon>Tanacetum</taxon>
    </lineage>
</organism>
<evidence type="ECO:0008006" key="3">
    <source>
        <dbReference type="Google" id="ProtNLM"/>
    </source>
</evidence>
<comment type="caution">
    <text evidence="2">The sequence shown here is derived from an EMBL/GenBank/DDBJ whole genome shotgun (WGS) entry which is preliminary data.</text>
</comment>
<proteinExistence type="predicted"/>
<dbReference type="EMBL" id="BKCJ011042872">
    <property type="protein sequence ID" value="GFC73517.1"/>
    <property type="molecule type" value="Genomic_DNA"/>
</dbReference>
<evidence type="ECO:0000256" key="1">
    <source>
        <dbReference type="SAM" id="MobiDB-lite"/>
    </source>
</evidence>
<dbReference type="AlphaFoldDB" id="A0A699QVJ3"/>
<name>A0A699QVJ3_TANCI</name>
<accession>A0A699QVJ3</accession>
<feature type="region of interest" description="Disordered" evidence="1">
    <location>
        <begin position="83"/>
        <end position="109"/>
    </location>
</feature>
<evidence type="ECO:0000313" key="2">
    <source>
        <dbReference type="EMBL" id="GFC73517.1"/>
    </source>
</evidence>
<protein>
    <recommendedName>
        <fullName evidence="3">Integrase, catalytic region, zinc finger, CCHC-type, peptidase aspartic, catalytic</fullName>
    </recommendedName>
</protein>
<feature type="compositionally biased region" description="Polar residues" evidence="1">
    <location>
        <begin position="96"/>
        <end position="107"/>
    </location>
</feature>
<feature type="non-terminal residue" evidence="2">
    <location>
        <position position="1"/>
    </location>
</feature>